<proteinExistence type="predicted"/>
<dbReference type="EMBL" id="CP025611">
    <property type="protein sequence ID" value="AUN29392.1"/>
    <property type="molecule type" value="Genomic_DNA"/>
</dbReference>
<name>A0A2K9N8S1_9PROT</name>
<organism evidence="1 2">
    <name type="scientific">Niveispirillum cyanobacteriorum</name>
    <dbReference type="NCBI Taxonomy" id="1612173"/>
    <lineage>
        <taxon>Bacteria</taxon>
        <taxon>Pseudomonadati</taxon>
        <taxon>Pseudomonadota</taxon>
        <taxon>Alphaproteobacteria</taxon>
        <taxon>Rhodospirillales</taxon>
        <taxon>Azospirillaceae</taxon>
        <taxon>Niveispirillum</taxon>
    </lineage>
</organism>
<dbReference type="SUPFAM" id="SSF51735">
    <property type="entry name" value="NAD(P)-binding Rossmann-fold domains"/>
    <property type="match status" value="1"/>
</dbReference>
<dbReference type="OrthoDB" id="9795501at2"/>
<dbReference type="InterPro" id="IPR036291">
    <property type="entry name" value="NAD(P)-bd_dom_sf"/>
</dbReference>
<protein>
    <submittedName>
        <fullName evidence="1">Uncharacterized protein</fullName>
    </submittedName>
</protein>
<keyword evidence="2" id="KW-1185">Reference proteome</keyword>
<dbReference type="RefSeq" id="WP_102111127.1">
    <property type="nucleotide sequence ID" value="NZ_BMGN01000004.1"/>
</dbReference>
<sequence length="297" mass="32455">MSKILLIGGSGYIGTFLLPRLIARGFCVDVCDMGLRGHPPGPVRYPFPYAQLTAQDLEPYANVLWFAGHSSVMTAINDPWGALLNNCLELVALRSKLPPDSRLIYASSASLYSAAVSDQGPDLPLSREDRDLVVNINAYDMSKFVFDYIAKGFLKNFIGLRLGTVSGCSPNMRPELLFNAMNISALKERRVRVANPHAFRSILFLDDLFAAVHACLLRPALQDGFINLASATMTVGDLGGQIAEFHGAAIEMMPSSPTYSFKLDTSKAQEQLGIMFDGDIAKRCVQFTAEMIPARPV</sequence>
<dbReference type="InterPro" id="IPR001509">
    <property type="entry name" value="Epimerase_deHydtase"/>
</dbReference>
<evidence type="ECO:0000313" key="2">
    <source>
        <dbReference type="Proteomes" id="UP000234752"/>
    </source>
</evidence>
<accession>A0A2K9N8S1</accession>
<dbReference type="Proteomes" id="UP000234752">
    <property type="component" value="Chromosome eg_1"/>
</dbReference>
<evidence type="ECO:0000313" key="1">
    <source>
        <dbReference type="EMBL" id="AUN29392.1"/>
    </source>
</evidence>
<gene>
    <name evidence="1" type="ORF">C0V82_03425</name>
</gene>
<reference evidence="1 2" key="1">
    <citation type="submission" date="2017-12" db="EMBL/GenBank/DDBJ databases">
        <title>Genomes of bacteria within cyanobacterial aggregates.</title>
        <authorList>
            <person name="Cai H."/>
        </authorList>
    </citation>
    <scope>NUCLEOTIDE SEQUENCE [LARGE SCALE GENOMIC DNA]</scope>
    <source>
        <strain evidence="1 2">TH16</strain>
    </source>
</reference>
<dbReference type="Gene3D" id="3.40.50.720">
    <property type="entry name" value="NAD(P)-binding Rossmann-like Domain"/>
    <property type="match status" value="1"/>
</dbReference>
<dbReference type="AlphaFoldDB" id="A0A2K9N8S1"/>
<dbReference type="Pfam" id="PF01370">
    <property type="entry name" value="Epimerase"/>
    <property type="match status" value="1"/>
</dbReference>
<dbReference type="KEGG" id="ncb:C0V82_03425"/>